<dbReference type="NCBIfam" id="TIGR04141">
    <property type="entry name" value="TIGR04141 family sporadically distributed protein"/>
    <property type="match status" value="1"/>
</dbReference>
<gene>
    <name evidence="2" type="ORF">PQQ63_37645</name>
</gene>
<protein>
    <submittedName>
        <fullName evidence="2">TIGR04141 family sporadically distributed protein</fullName>
    </submittedName>
</protein>
<evidence type="ECO:0000313" key="2">
    <source>
        <dbReference type="EMBL" id="MFM0642408.1"/>
    </source>
</evidence>
<feature type="region of interest" description="Disordered" evidence="1">
    <location>
        <begin position="533"/>
        <end position="569"/>
    </location>
</feature>
<comment type="caution">
    <text evidence="2">The sequence shown here is derived from an EMBL/GenBank/DDBJ whole genome shotgun (WGS) entry which is preliminary data.</text>
</comment>
<reference evidence="2 3" key="1">
    <citation type="journal article" date="2024" name="Chem. Sci.">
        <title>Discovery of megapolipeptins by genome mining of a Burkholderiales bacteria collection.</title>
        <authorList>
            <person name="Paulo B.S."/>
            <person name="Recchia M.J.J."/>
            <person name="Lee S."/>
            <person name="Fergusson C.H."/>
            <person name="Romanowski S.B."/>
            <person name="Hernandez A."/>
            <person name="Krull N."/>
            <person name="Liu D.Y."/>
            <person name="Cavanagh H."/>
            <person name="Bos A."/>
            <person name="Gray C.A."/>
            <person name="Murphy B.T."/>
            <person name="Linington R.G."/>
            <person name="Eustaquio A.S."/>
        </authorList>
    </citation>
    <scope>NUCLEOTIDE SEQUENCE [LARGE SCALE GENOMIC DNA]</scope>
    <source>
        <strain evidence="2 3">RL17-338-BIC-A</strain>
    </source>
</reference>
<dbReference type="RefSeq" id="WP_408341011.1">
    <property type="nucleotide sequence ID" value="NZ_JAQQCF010000071.1"/>
</dbReference>
<evidence type="ECO:0000256" key="1">
    <source>
        <dbReference type="SAM" id="MobiDB-lite"/>
    </source>
</evidence>
<name>A0ABW9E6H7_9BURK</name>
<evidence type="ECO:0000313" key="3">
    <source>
        <dbReference type="Proteomes" id="UP001629432"/>
    </source>
</evidence>
<dbReference type="InterPro" id="IPR026487">
    <property type="entry name" value="CHP04141"/>
</dbReference>
<dbReference type="Proteomes" id="UP001629432">
    <property type="component" value="Unassembled WGS sequence"/>
</dbReference>
<dbReference type="EMBL" id="JAQQCF010000071">
    <property type="protein sequence ID" value="MFM0642408.1"/>
    <property type="molecule type" value="Genomic_DNA"/>
</dbReference>
<accession>A0ABW9E6H7</accession>
<keyword evidence="3" id="KW-1185">Reference proteome</keyword>
<sequence>MRERGAKKERLSIYLVKDAKLADERIVKIDQAKPVIEIKIASGQARLYAKDPPPPRIPEWVDFLFSNQDRPEDYFRGNRSEGAVVLFRQEEATFALTFGMGYHLLNLDLVERDFGLKVTLNSVNPDKLRSLDKASYEANPLNTRSQSPRDVDIFDLHIDTESDMVYALTGVSEVPIFGEHVTGRDALTIMPEARLDDLPKILAEALARYQQRPPAKFAWVEDVNRVRDPDDLAILDLELDQLLGQDQPPPNVWLGEPEIVDWETQTGYSFNRRERTPRYQTLELDHLLAYMAEHGTTPSSQSFRDQAVHVNDANYTSIKRWPAYQCLYAEILDGGKVYILRNGVWHVVSDNFVSRVDEALERLEIDDTKMPVYAHDHEGEYNESCAASESGYELFDCDNVFVGGPYDKIEFCDLVRDGRDLIHVKIYRSSATLSHLFAQGRVSAETFLKHADFRVQLNAKSPASFKRADPALRPDPKNYRVVYAIATTKELPHELPFFAKVALKGALSELEMLGFGVAINKIEVDPAFLKKGKHKAMGKAAPASRKRGNPAPGSPKNQPPATPSGIHGR</sequence>
<proteinExistence type="predicted"/>
<dbReference type="Pfam" id="PF19614">
    <property type="entry name" value="DUF6119"/>
    <property type="match status" value="1"/>
</dbReference>
<organism evidence="2 3">
    <name type="scientific">Paraburkholderia metrosideri</name>
    <dbReference type="NCBI Taxonomy" id="580937"/>
    <lineage>
        <taxon>Bacteria</taxon>
        <taxon>Pseudomonadati</taxon>
        <taxon>Pseudomonadota</taxon>
        <taxon>Betaproteobacteria</taxon>
        <taxon>Burkholderiales</taxon>
        <taxon>Burkholderiaceae</taxon>
        <taxon>Paraburkholderia</taxon>
    </lineage>
</organism>